<evidence type="ECO:0000256" key="1">
    <source>
        <dbReference type="SAM" id="Phobius"/>
    </source>
</evidence>
<accession>A0A285VJW8</accession>
<dbReference type="AlphaFoldDB" id="A0A285VJW8"/>
<protein>
    <recommendedName>
        <fullName evidence="6">Dolichyl-phosphate-mannose-protein mannosyltransferase</fullName>
    </recommendedName>
</protein>
<keyword evidence="1" id="KW-1133">Transmembrane helix</keyword>
<evidence type="ECO:0000259" key="2">
    <source>
        <dbReference type="Pfam" id="PF19830"/>
    </source>
</evidence>
<feature type="transmembrane region" description="Helical" evidence="1">
    <location>
        <begin position="190"/>
        <end position="222"/>
    </location>
</feature>
<organism evidence="4 5">
    <name type="scientific">Chromohalobacter canadensis</name>
    <dbReference type="NCBI Taxonomy" id="141389"/>
    <lineage>
        <taxon>Bacteria</taxon>
        <taxon>Pseudomonadati</taxon>
        <taxon>Pseudomonadota</taxon>
        <taxon>Gammaproteobacteria</taxon>
        <taxon>Oceanospirillales</taxon>
        <taxon>Halomonadaceae</taxon>
        <taxon>Chromohalobacter</taxon>
    </lineage>
</organism>
<sequence length="577" mass="65540">MSFITSRNDDGYCWKVAYVVSFCFGISQAVWLYGELLNPMNVTWLLAESDSFQHFIGWDMFRRDEWRWPLGALPTLGYTMEGSIVFSDSIPLLAILLKAFHSTLPDPFQYVGLTMLCNLSLSGIASVWLVRRIGGGAVVACLFSLLVLGGTTITFRGPTSLGHEALSAHWLILFCIGLAMHKSLCGRFKSWAFLLILAVVIHFYIFFMLGVMWGVCAFYTIWENRTDRKAISAIILKMSLTILLVSLVMWAAGYFEFGVEVEGSAGFGIYSASFLSFFNPGNAELFLKGPLFSGTSYFFQGWSSPVSGQYEGYSYVGIGMLLLWFLAFFLFVFGLTKRGASQSEQKSMVGLPLWVSGLFLFLFSLSDRWVLGGWFWEFKYPGILSTLTQHLRSSGRMIWPLMYILAIASFCYLLKRIARRNFVILLSLFVLLQWWDSYPWFKYVRGNADALVKMHGDLPSSFTWLEDDSIYSMTIGKKYLQYLPGDDMYNLKAASWLAARHDQKLNVAYYARVNPGILHENAKAETDRLKEGYTSKSTLYMLTNENLWSEVCEYKALKCVYVNEDVVLATTKVRDNG</sequence>
<feature type="transmembrane region" description="Helical" evidence="1">
    <location>
        <begin position="397"/>
        <end position="414"/>
    </location>
</feature>
<feature type="transmembrane region" description="Helical" evidence="1">
    <location>
        <begin position="108"/>
        <end position="130"/>
    </location>
</feature>
<feature type="transmembrane region" description="Helical" evidence="1">
    <location>
        <begin position="12"/>
        <end position="34"/>
    </location>
</feature>
<dbReference type="OrthoDB" id="1814621at2"/>
<dbReference type="EMBL" id="OBQJ01000002">
    <property type="protein sequence ID" value="SOC52851.1"/>
    <property type="molecule type" value="Genomic_DNA"/>
</dbReference>
<feature type="transmembrane region" description="Helical" evidence="1">
    <location>
        <begin position="312"/>
        <end position="336"/>
    </location>
</feature>
<proteinExistence type="predicted"/>
<feature type="transmembrane region" description="Helical" evidence="1">
    <location>
        <begin position="348"/>
        <end position="366"/>
    </location>
</feature>
<feature type="transmembrane region" description="Helical" evidence="1">
    <location>
        <begin position="136"/>
        <end position="155"/>
    </location>
</feature>
<dbReference type="Pfam" id="PF25853">
    <property type="entry name" value="DUF6311_C"/>
    <property type="match status" value="1"/>
</dbReference>
<keyword evidence="1" id="KW-0472">Membrane</keyword>
<reference evidence="4 5" key="1">
    <citation type="submission" date="2017-08" db="EMBL/GenBank/DDBJ databases">
        <authorList>
            <person name="de Groot N.N."/>
        </authorList>
    </citation>
    <scope>NUCLEOTIDE SEQUENCE [LARGE SCALE GENOMIC DNA]</scope>
    <source>
        <strain evidence="4 5">USBA 855</strain>
    </source>
</reference>
<feature type="transmembrane region" description="Helical" evidence="1">
    <location>
        <begin position="234"/>
        <end position="255"/>
    </location>
</feature>
<dbReference type="InterPro" id="IPR058671">
    <property type="entry name" value="DUF6311_C"/>
</dbReference>
<evidence type="ECO:0000313" key="5">
    <source>
        <dbReference type="Proteomes" id="UP000219023"/>
    </source>
</evidence>
<keyword evidence="1" id="KW-0812">Transmembrane</keyword>
<dbReference type="InterPro" id="IPR046278">
    <property type="entry name" value="DUF6311"/>
</dbReference>
<gene>
    <name evidence="4" type="ORF">SAMN05421509_1026</name>
</gene>
<feature type="transmembrane region" description="Helical" evidence="1">
    <location>
        <begin position="167"/>
        <end position="184"/>
    </location>
</feature>
<evidence type="ECO:0000259" key="3">
    <source>
        <dbReference type="Pfam" id="PF25853"/>
    </source>
</evidence>
<feature type="domain" description="DUF6311" evidence="3">
    <location>
        <begin position="478"/>
        <end position="566"/>
    </location>
</feature>
<dbReference type="RefSeq" id="WP_143748562.1">
    <property type="nucleotide sequence ID" value="NZ_OBQJ01000002.1"/>
</dbReference>
<evidence type="ECO:0000313" key="4">
    <source>
        <dbReference type="EMBL" id="SOC52851.1"/>
    </source>
</evidence>
<feature type="domain" description="DUF6311" evidence="2">
    <location>
        <begin position="24"/>
        <end position="436"/>
    </location>
</feature>
<feature type="transmembrane region" description="Helical" evidence="1">
    <location>
        <begin position="421"/>
        <end position="441"/>
    </location>
</feature>
<evidence type="ECO:0008006" key="6">
    <source>
        <dbReference type="Google" id="ProtNLM"/>
    </source>
</evidence>
<name>A0A285VJW8_9GAMM</name>
<dbReference type="Pfam" id="PF19830">
    <property type="entry name" value="DUF6311"/>
    <property type="match status" value="1"/>
</dbReference>
<dbReference type="Proteomes" id="UP000219023">
    <property type="component" value="Unassembled WGS sequence"/>
</dbReference>